<evidence type="ECO:0000256" key="2">
    <source>
        <dbReference type="ARBA" id="ARBA00008814"/>
    </source>
</evidence>
<comment type="similarity">
    <text evidence="2">Belongs to the bacterial solute-binding protein 8 family.</text>
</comment>
<evidence type="ECO:0000313" key="6">
    <source>
        <dbReference type="EMBL" id="MEK8130125.1"/>
    </source>
</evidence>
<reference evidence="6 7" key="1">
    <citation type="submission" date="2024-04" db="EMBL/GenBank/DDBJ databases">
        <title>draft genome sequnece of Paenibacillus filicis.</title>
        <authorList>
            <person name="Kim D.-U."/>
        </authorList>
    </citation>
    <scope>NUCLEOTIDE SEQUENCE [LARGE SCALE GENOMIC DNA]</scope>
    <source>
        <strain evidence="6 7">KACC14197</strain>
    </source>
</reference>
<dbReference type="PANTHER" id="PTHR30532">
    <property type="entry name" value="IRON III DICITRATE-BINDING PERIPLASMIC PROTEIN"/>
    <property type="match status" value="1"/>
</dbReference>
<organism evidence="6 7">
    <name type="scientific">Paenibacillus filicis</name>
    <dbReference type="NCBI Taxonomy" id="669464"/>
    <lineage>
        <taxon>Bacteria</taxon>
        <taxon>Bacillati</taxon>
        <taxon>Bacillota</taxon>
        <taxon>Bacilli</taxon>
        <taxon>Bacillales</taxon>
        <taxon>Paenibacillaceae</taxon>
        <taxon>Paenibacillus</taxon>
    </lineage>
</organism>
<evidence type="ECO:0000313" key="7">
    <source>
        <dbReference type="Proteomes" id="UP001469365"/>
    </source>
</evidence>
<keyword evidence="4" id="KW-0732">Signal</keyword>
<dbReference type="RefSeq" id="WP_341417252.1">
    <property type="nucleotide sequence ID" value="NZ_JBBPCC010000013.1"/>
</dbReference>
<dbReference type="PROSITE" id="PS50983">
    <property type="entry name" value="FE_B12_PBP"/>
    <property type="match status" value="1"/>
</dbReference>
<dbReference type="PANTHER" id="PTHR30532:SF21">
    <property type="entry name" value="SIDEROPHORE-BINDING LIPOPROTEIN YFIY-RELATED"/>
    <property type="match status" value="1"/>
</dbReference>
<evidence type="ECO:0000256" key="3">
    <source>
        <dbReference type="ARBA" id="ARBA00022448"/>
    </source>
</evidence>
<proteinExistence type="inferred from homology"/>
<comment type="subcellular location">
    <subcellularLocation>
        <location evidence="1">Cell envelope</location>
    </subcellularLocation>
</comment>
<comment type="caution">
    <text evidence="6">The sequence shown here is derived from an EMBL/GenBank/DDBJ whole genome shotgun (WGS) entry which is preliminary data.</text>
</comment>
<evidence type="ECO:0000259" key="5">
    <source>
        <dbReference type="PROSITE" id="PS50983"/>
    </source>
</evidence>
<name>A0ABU9DPX3_9BACL</name>
<dbReference type="PROSITE" id="PS51257">
    <property type="entry name" value="PROKAR_LIPOPROTEIN"/>
    <property type="match status" value="1"/>
</dbReference>
<dbReference type="SUPFAM" id="SSF53807">
    <property type="entry name" value="Helical backbone' metal receptor"/>
    <property type="match status" value="1"/>
</dbReference>
<dbReference type="Gene3D" id="3.40.50.1980">
    <property type="entry name" value="Nitrogenase molybdenum iron protein domain"/>
    <property type="match status" value="2"/>
</dbReference>
<dbReference type="Pfam" id="PF01497">
    <property type="entry name" value="Peripla_BP_2"/>
    <property type="match status" value="1"/>
</dbReference>
<dbReference type="CDD" id="cd01146">
    <property type="entry name" value="FhuD"/>
    <property type="match status" value="1"/>
</dbReference>
<keyword evidence="7" id="KW-1185">Reference proteome</keyword>
<protein>
    <submittedName>
        <fullName evidence="6">Iron-siderophore ABC transporter substrate-binding protein</fullName>
    </submittedName>
</protein>
<dbReference type="InterPro" id="IPR002491">
    <property type="entry name" value="ABC_transptr_periplasmic_BD"/>
</dbReference>
<dbReference type="InterPro" id="IPR051313">
    <property type="entry name" value="Bact_iron-sidero_bind"/>
</dbReference>
<feature type="domain" description="Fe/B12 periplasmic-binding" evidence="5">
    <location>
        <begin position="56"/>
        <end position="310"/>
    </location>
</feature>
<dbReference type="EMBL" id="JBBPCC010000013">
    <property type="protein sequence ID" value="MEK8130125.1"/>
    <property type="molecule type" value="Genomic_DNA"/>
</dbReference>
<keyword evidence="3" id="KW-0813">Transport</keyword>
<gene>
    <name evidence="6" type="ORF">WMW72_19655</name>
</gene>
<evidence type="ECO:0000256" key="1">
    <source>
        <dbReference type="ARBA" id="ARBA00004196"/>
    </source>
</evidence>
<dbReference type="Proteomes" id="UP001469365">
    <property type="component" value="Unassembled WGS sequence"/>
</dbReference>
<accession>A0ABU9DPX3</accession>
<sequence>MLARWLSGYRNAWGLLAVMLAAVFLMAGCGATASKGETRVVKDAYGDVQVPVNPARVVVLDVGALDNLLKLGIKPVGAPSILGPGEPYPAYLKGTEGIENIGSVNEPNLETIDRLKPDLIIGNKDTHDKIHKQLGQIAPTVFVETLGVTWKANLNIHAEAVGKASDGKRLLEDYDKRIQELKGKLAGQAKSPEVSVLRLRKDKVQIYLGEAFSGVILADAGIKRPGAQSGKGFSKDLTDEQLADADGDFIFWFTRDKGSYERLQSVPLWAPLKAVKQKKVQEVNWETWMSGLGIQAVHKVVDDLDQYLAK</sequence>
<evidence type="ECO:0000256" key="4">
    <source>
        <dbReference type="ARBA" id="ARBA00022729"/>
    </source>
</evidence>